<evidence type="ECO:0000256" key="2">
    <source>
        <dbReference type="ARBA" id="ARBA00023002"/>
    </source>
</evidence>
<protein>
    <submittedName>
        <fullName evidence="5">SDR family NAD(P)-dependent oxidoreductase</fullName>
    </submittedName>
</protein>
<evidence type="ECO:0000259" key="4">
    <source>
        <dbReference type="SMART" id="SM00822"/>
    </source>
</evidence>
<dbReference type="SUPFAM" id="SSF51735">
    <property type="entry name" value="NAD(P)-binding Rossmann-fold domains"/>
    <property type="match status" value="1"/>
</dbReference>
<dbReference type="SMART" id="SM00822">
    <property type="entry name" value="PKS_KR"/>
    <property type="match status" value="1"/>
</dbReference>
<comment type="caution">
    <text evidence="5">The sequence shown here is derived from an EMBL/GenBank/DDBJ whole genome shotgun (WGS) entry which is preliminary data.</text>
</comment>
<name>A0AAW9QBZ6_9BURK</name>
<accession>A0AAW9QBZ6</accession>
<comment type="similarity">
    <text evidence="1 3">Belongs to the short-chain dehydrogenases/reductases (SDR) family.</text>
</comment>
<dbReference type="InterPro" id="IPR057326">
    <property type="entry name" value="KR_dom"/>
</dbReference>
<dbReference type="Proteomes" id="UP001336250">
    <property type="component" value="Unassembled WGS sequence"/>
</dbReference>
<dbReference type="CDD" id="cd05233">
    <property type="entry name" value="SDR_c"/>
    <property type="match status" value="1"/>
</dbReference>
<dbReference type="FunFam" id="3.40.50.720:FF:000084">
    <property type="entry name" value="Short-chain dehydrogenase reductase"/>
    <property type="match status" value="1"/>
</dbReference>
<dbReference type="EMBL" id="JAZIBG010000048">
    <property type="protein sequence ID" value="MEF7616621.1"/>
    <property type="molecule type" value="Genomic_DNA"/>
</dbReference>
<dbReference type="PRINTS" id="PR00080">
    <property type="entry name" value="SDRFAMILY"/>
</dbReference>
<dbReference type="PROSITE" id="PS00061">
    <property type="entry name" value="ADH_SHORT"/>
    <property type="match status" value="1"/>
</dbReference>
<dbReference type="Pfam" id="PF00106">
    <property type="entry name" value="adh_short"/>
    <property type="match status" value="1"/>
</dbReference>
<dbReference type="GO" id="GO:0016616">
    <property type="term" value="F:oxidoreductase activity, acting on the CH-OH group of donors, NAD or NADP as acceptor"/>
    <property type="evidence" value="ECO:0007669"/>
    <property type="project" value="UniProtKB-ARBA"/>
</dbReference>
<evidence type="ECO:0000256" key="3">
    <source>
        <dbReference type="RuleBase" id="RU000363"/>
    </source>
</evidence>
<dbReference type="InterPro" id="IPR036291">
    <property type="entry name" value="NAD(P)-bd_dom_sf"/>
</dbReference>
<dbReference type="PRINTS" id="PR00081">
    <property type="entry name" value="GDHRDH"/>
</dbReference>
<keyword evidence="6" id="KW-1185">Reference proteome</keyword>
<dbReference type="PANTHER" id="PTHR42760:SF133">
    <property type="entry name" value="3-OXOACYL-[ACYL-CARRIER-PROTEIN] REDUCTASE"/>
    <property type="match status" value="1"/>
</dbReference>
<dbReference type="GO" id="GO:0006633">
    <property type="term" value="P:fatty acid biosynthetic process"/>
    <property type="evidence" value="ECO:0007669"/>
    <property type="project" value="TreeGrafter"/>
</dbReference>
<keyword evidence="2" id="KW-0560">Oxidoreductase</keyword>
<sequence length="251" mass="26049">MSLDNAVAIVTGGAQGIGFAAAQRLGERGARLVVADRSGAEAAARALRESGFDAIAVDVDVSQPEQVAAMAQRAEAHFGRIDVLVNNAGIYSSLKPTPFEQLTMQDWRQVLDVNVIGVFLACQAVLPAFKRAGGGRIVNISSGVAFKGNPWMAHYVASKGAVISLTRALATELGAHQVLVNSVAPGFTLSDGVHANPTLVEGVKGPSLRGRVLARDMVPADLVGAIEFFAGAQAAFITGQTLVVDGGAYFH</sequence>
<dbReference type="AlphaFoldDB" id="A0AAW9QBZ6"/>
<organism evidence="5 6">
    <name type="scientific">Aquincola agrisoli</name>
    <dbReference type="NCBI Taxonomy" id="3119538"/>
    <lineage>
        <taxon>Bacteria</taxon>
        <taxon>Pseudomonadati</taxon>
        <taxon>Pseudomonadota</taxon>
        <taxon>Betaproteobacteria</taxon>
        <taxon>Burkholderiales</taxon>
        <taxon>Sphaerotilaceae</taxon>
        <taxon>Aquincola</taxon>
    </lineage>
</organism>
<feature type="domain" description="Ketoreductase" evidence="4">
    <location>
        <begin position="6"/>
        <end position="187"/>
    </location>
</feature>
<evidence type="ECO:0000256" key="1">
    <source>
        <dbReference type="ARBA" id="ARBA00006484"/>
    </source>
</evidence>
<dbReference type="InterPro" id="IPR020904">
    <property type="entry name" value="Sc_DH/Rdtase_CS"/>
</dbReference>
<proteinExistence type="inferred from homology"/>
<gene>
    <name evidence="5" type="ORF">V4F39_22095</name>
</gene>
<dbReference type="RefSeq" id="WP_332292162.1">
    <property type="nucleotide sequence ID" value="NZ_JAZIBG010000048.1"/>
</dbReference>
<evidence type="ECO:0000313" key="6">
    <source>
        <dbReference type="Proteomes" id="UP001336250"/>
    </source>
</evidence>
<evidence type="ECO:0000313" key="5">
    <source>
        <dbReference type="EMBL" id="MEF7616621.1"/>
    </source>
</evidence>
<dbReference type="Gene3D" id="3.40.50.720">
    <property type="entry name" value="NAD(P)-binding Rossmann-like Domain"/>
    <property type="match status" value="1"/>
</dbReference>
<reference evidence="5 6" key="1">
    <citation type="submission" date="2024-02" db="EMBL/GenBank/DDBJ databases">
        <title>Genome sequence of Aquincola sp. MAHUQ-54.</title>
        <authorList>
            <person name="Huq M.A."/>
        </authorList>
    </citation>
    <scope>NUCLEOTIDE SEQUENCE [LARGE SCALE GENOMIC DNA]</scope>
    <source>
        <strain evidence="5 6">MAHUQ-54</strain>
    </source>
</reference>
<dbReference type="PANTHER" id="PTHR42760">
    <property type="entry name" value="SHORT-CHAIN DEHYDROGENASES/REDUCTASES FAMILY MEMBER"/>
    <property type="match status" value="1"/>
</dbReference>
<dbReference type="InterPro" id="IPR002347">
    <property type="entry name" value="SDR_fam"/>
</dbReference>
<dbReference type="GO" id="GO:0048038">
    <property type="term" value="F:quinone binding"/>
    <property type="evidence" value="ECO:0007669"/>
    <property type="project" value="TreeGrafter"/>
</dbReference>